<dbReference type="SMART" id="SM00110">
    <property type="entry name" value="C1Q"/>
    <property type="match status" value="1"/>
</dbReference>
<evidence type="ECO:0000313" key="6">
    <source>
        <dbReference type="EMBL" id="CAJ1066149.1"/>
    </source>
</evidence>
<protein>
    <submittedName>
        <fullName evidence="6">C1q-related factor isoform X1</fullName>
    </submittedName>
</protein>
<proteinExistence type="predicted"/>
<dbReference type="PANTHER" id="PTHR22923:SF103">
    <property type="entry name" value="CEREBELLIN 20-RELATED"/>
    <property type="match status" value="1"/>
</dbReference>
<dbReference type="Gene3D" id="2.60.120.40">
    <property type="match status" value="1"/>
</dbReference>
<accession>A0AAV1FZG7</accession>
<evidence type="ECO:0000259" key="5">
    <source>
        <dbReference type="PROSITE" id="PS50871"/>
    </source>
</evidence>
<sequence>MKAVVLLCLLHALFAVTGGRFNWSTLSGSNQQSGVQDESGCDFQPEICGCCMMRRQMARMESFMNHAVEELKEELSYPQRDLRDKKTLRSVFSVALNNEEQLTCLGPFRDSRIILYEHVHINLGGSFDVTTGVFTAPFPGVYSFSVTVYGNPPPEGGLMTCASLMINGHVMTSLPEKTSQDREDSSTVVITIFLEGGDEVFVILPEECVVCDDERHMNSFTGYLIYTRPAEIV</sequence>
<evidence type="ECO:0000256" key="2">
    <source>
        <dbReference type="ARBA" id="ARBA00022525"/>
    </source>
</evidence>
<evidence type="ECO:0000256" key="3">
    <source>
        <dbReference type="ARBA" id="ARBA00022729"/>
    </source>
</evidence>
<dbReference type="PRINTS" id="PR00007">
    <property type="entry name" value="COMPLEMNTC1Q"/>
</dbReference>
<evidence type="ECO:0000313" key="7">
    <source>
        <dbReference type="Proteomes" id="UP001178508"/>
    </source>
</evidence>
<dbReference type="InterPro" id="IPR001073">
    <property type="entry name" value="C1q_dom"/>
</dbReference>
<reference evidence="6" key="1">
    <citation type="submission" date="2023-08" db="EMBL/GenBank/DDBJ databases">
        <authorList>
            <person name="Alioto T."/>
            <person name="Alioto T."/>
            <person name="Gomez Garrido J."/>
        </authorList>
    </citation>
    <scope>NUCLEOTIDE SEQUENCE</scope>
</reference>
<keyword evidence="2" id="KW-0964">Secreted</keyword>
<dbReference type="InterPro" id="IPR050822">
    <property type="entry name" value="Cerebellin_Synaptic_Org"/>
</dbReference>
<name>A0AAV1FZG7_XYRNO</name>
<dbReference type="GO" id="GO:0099558">
    <property type="term" value="P:maintenance of synapse structure"/>
    <property type="evidence" value="ECO:0007669"/>
    <property type="project" value="TreeGrafter"/>
</dbReference>
<dbReference type="PANTHER" id="PTHR22923">
    <property type="entry name" value="CEREBELLIN-RELATED"/>
    <property type="match status" value="1"/>
</dbReference>
<dbReference type="EMBL" id="OY660873">
    <property type="protein sequence ID" value="CAJ1066149.1"/>
    <property type="molecule type" value="Genomic_DNA"/>
</dbReference>
<keyword evidence="7" id="KW-1185">Reference proteome</keyword>
<feature type="signal peptide" evidence="4">
    <location>
        <begin position="1"/>
        <end position="19"/>
    </location>
</feature>
<keyword evidence="3 4" id="KW-0732">Signal</keyword>
<dbReference type="SUPFAM" id="SSF49842">
    <property type="entry name" value="TNF-like"/>
    <property type="match status" value="1"/>
</dbReference>
<dbReference type="GO" id="GO:0005576">
    <property type="term" value="C:extracellular region"/>
    <property type="evidence" value="ECO:0007669"/>
    <property type="project" value="UniProtKB-SubCell"/>
</dbReference>
<comment type="subcellular location">
    <subcellularLocation>
        <location evidence="1">Secreted</location>
    </subcellularLocation>
</comment>
<dbReference type="GO" id="GO:0045202">
    <property type="term" value="C:synapse"/>
    <property type="evidence" value="ECO:0007669"/>
    <property type="project" value="TreeGrafter"/>
</dbReference>
<dbReference type="InterPro" id="IPR008983">
    <property type="entry name" value="Tumour_necrosis_fac-like_dom"/>
</dbReference>
<dbReference type="PROSITE" id="PS50871">
    <property type="entry name" value="C1Q"/>
    <property type="match status" value="1"/>
</dbReference>
<dbReference type="AlphaFoldDB" id="A0AAV1FZG7"/>
<dbReference type="Pfam" id="PF00386">
    <property type="entry name" value="C1q"/>
    <property type="match status" value="1"/>
</dbReference>
<evidence type="ECO:0000256" key="4">
    <source>
        <dbReference type="SAM" id="SignalP"/>
    </source>
</evidence>
<feature type="domain" description="C1q" evidence="5">
    <location>
        <begin position="85"/>
        <end position="231"/>
    </location>
</feature>
<evidence type="ECO:0000256" key="1">
    <source>
        <dbReference type="ARBA" id="ARBA00004613"/>
    </source>
</evidence>
<gene>
    <name evidence="6" type="ORF">XNOV1_A002458</name>
</gene>
<feature type="chain" id="PRO_5043965143" evidence="4">
    <location>
        <begin position="20"/>
        <end position="233"/>
    </location>
</feature>
<organism evidence="6 7">
    <name type="scientific">Xyrichtys novacula</name>
    <name type="common">Pearly razorfish</name>
    <name type="synonym">Hemipteronotus novacula</name>
    <dbReference type="NCBI Taxonomy" id="13765"/>
    <lineage>
        <taxon>Eukaryota</taxon>
        <taxon>Metazoa</taxon>
        <taxon>Chordata</taxon>
        <taxon>Craniata</taxon>
        <taxon>Vertebrata</taxon>
        <taxon>Euteleostomi</taxon>
        <taxon>Actinopterygii</taxon>
        <taxon>Neopterygii</taxon>
        <taxon>Teleostei</taxon>
        <taxon>Neoteleostei</taxon>
        <taxon>Acanthomorphata</taxon>
        <taxon>Eupercaria</taxon>
        <taxon>Labriformes</taxon>
        <taxon>Labridae</taxon>
        <taxon>Xyrichtys</taxon>
    </lineage>
</organism>
<dbReference type="Proteomes" id="UP001178508">
    <property type="component" value="Chromosome 10"/>
</dbReference>